<evidence type="ECO:0008006" key="3">
    <source>
        <dbReference type="Google" id="ProtNLM"/>
    </source>
</evidence>
<name>A0A086A8V8_9FLAO</name>
<protein>
    <recommendedName>
        <fullName evidence="3">Nucleotidyltransferase</fullName>
    </recommendedName>
</protein>
<dbReference type="RefSeq" id="WP_034710904.1">
    <property type="nucleotide sequence ID" value="NZ_JPRH01000003.1"/>
</dbReference>
<keyword evidence="2" id="KW-1185">Reference proteome</keyword>
<evidence type="ECO:0000313" key="1">
    <source>
        <dbReference type="EMBL" id="KFF13122.1"/>
    </source>
</evidence>
<dbReference type="EMBL" id="JPRH01000003">
    <property type="protein sequence ID" value="KFF13122.1"/>
    <property type="molecule type" value="Genomic_DNA"/>
</dbReference>
<comment type="caution">
    <text evidence="1">The sequence shown here is derived from an EMBL/GenBank/DDBJ whole genome shotgun (WGS) entry which is preliminary data.</text>
</comment>
<sequence>MNRTLQEIIGLILSLKETNPFLQVLSSPSKTAVWRNIMEAVAFMIFNFQEAVNLHMKEIDDKIANQKVPRLPWYRNEALRFQYGFDLIPETDQFSSTYEDNGVQIEATPEQVEASKIIKYVAVTRSKSNTGKIKISMKIAGENTDEVLSDEKALAFKKFIEEIQAAGDDIVILNFLPDILKQDIEICYDPLVLLPNGMSIVSGKFPVRDTISRFLLNLPFNGELSVQKLLEEIKATEGVIDLNKLNIQSKWIEPGVGYGQFQPITISRIPKSGRFKIEDWSGITYINYQPQE</sequence>
<gene>
    <name evidence="1" type="ORF">IW15_10190</name>
</gene>
<accession>A0A086A8V8</accession>
<dbReference type="Proteomes" id="UP000028705">
    <property type="component" value="Unassembled WGS sequence"/>
</dbReference>
<dbReference type="AlphaFoldDB" id="A0A086A8V8"/>
<dbReference type="eggNOG" id="ENOG502ZBHM">
    <property type="taxonomic scope" value="Bacteria"/>
</dbReference>
<proteinExistence type="predicted"/>
<reference evidence="1 2" key="1">
    <citation type="submission" date="2014-07" db="EMBL/GenBank/DDBJ databases">
        <title>Genome of Chryseobacterium soli DSM 19298.</title>
        <authorList>
            <person name="Stropko S.J."/>
            <person name="Pipes S.E."/>
            <person name="Newman J."/>
        </authorList>
    </citation>
    <scope>NUCLEOTIDE SEQUENCE [LARGE SCALE GENOMIC DNA]</scope>
    <source>
        <strain evidence="1 2">DSM 19298</strain>
    </source>
</reference>
<dbReference type="STRING" id="445961.IW15_10190"/>
<dbReference type="OrthoDB" id="1053324at2"/>
<organism evidence="1 2">
    <name type="scientific">Chryseobacterium soli</name>
    <dbReference type="NCBI Taxonomy" id="445961"/>
    <lineage>
        <taxon>Bacteria</taxon>
        <taxon>Pseudomonadati</taxon>
        <taxon>Bacteroidota</taxon>
        <taxon>Flavobacteriia</taxon>
        <taxon>Flavobacteriales</taxon>
        <taxon>Weeksellaceae</taxon>
        <taxon>Chryseobacterium group</taxon>
        <taxon>Chryseobacterium</taxon>
    </lineage>
</organism>
<evidence type="ECO:0000313" key="2">
    <source>
        <dbReference type="Proteomes" id="UP000028705"/>
    </source>
</evidence>